<dbReference type="GO" id="GO:0005634">
    <property type="term" value="C:nucleus"/>
    <property type="evidence" value="ECO:0007669"/>
    <property type="project" value="UniProtKB-SubCell"/>
</dbReference>
<dbReference type="SMART" id="SM00415">
    <property type="entry name" value="HSF"/>
    <property type="match status" value="1"/>
</dbReference>
<dbReference type="GO" id="GO:0003700">
    <property type="term" value="F:DNA-binding transcription factor activity"/>
    <property type="evidence" value="ECO:0007669"/>
    <property type="project" value="InterPro"/>
</dbReference>
<dbReference type="InterPro" id="IPR036390">
    <property type="entry name" value="WH_DNA-bd_sf"/>
</dbReference>
<evidence type="ECO:0000259" key="7">
    <source>
        <dbReference type="SMART" id="SM00415"/>
    </source>
</evidence>
<evidence type="ECO:0000256" key="2">
    <source>
        <dbReference type="ARBA" id="ARBA00023015"/>
    </source>
</evidence>
<keyword evidence="5" id="KW-0539">Nucleus</keyword>
<dbReference type="Proteomes" id="UP000030762">
    <property type="component" value="Unassembled WGS sequence"/>
</dbReference>
<dbReference type="Pfam" id="PF00447">
    <property type="entry name" value="HSF_DNA-bind"/>
    <property type="match status" value="1"/>
</dbReference>
<dbReference type="Gene3D" id="1.10.10.10">
    <property type="entry name" value="Winged helix-like DNA-binding domain superfamily/Winged helix DNA-binding domain"/>
    <property type="match status" value="1"/>
</dbReference>
<dbReference type="STRING" id="1156394.T0RGY6"/>
<keyword evidence="3" id="KW-0238">DNA-binding</keyword>
<dbReference type="PANTHER" id="PTHR10015:SF206">
    <property type="entry name" value="HSF-TYPE DNA-BINDING DOMAIN-CONTAINING PROTEIN"/>
    <property type="match status" value="1"/>
</dbReference>
<protein>
    <recommendedName>
        <fullName evidence="7">HSF-type DNA-binding domain-containing protein</fullName>
    </recommendedName>
</protein>
<dbReference type="SUPFAM" id="SSF46785">
    <property type="entry name" value="Winged helix' DNA-binding domain"/>
    <property type="match status" value="1"/>
</dbReference>
<feature type="domain" description="HSF-type DNA-binding" evidence="7">
    <location>
        <begin position="16"/>
        <end position="113"/>
    </location>
</feature>
<dbReference type="EMBL" id="JH767188">
    <property type="protein sequence ID" value="EQC29057.1"/>
    <property type="molecule type" value="Genomic_DNA"/>
</dbReference>
<dbReference type="RefSeq" id="XP_008617516.1">
    <property type="nucleotide sequence ID" value="XM_008619294.1"/>
</dbReference>
<dbReference type="GO" id="GO:0043565">
    <property type="term" value="F:sequence-specific DNA binding"/>
    <property type="evidence" value="ECO:0007669"/>
    <property type="project" value="InterPro"/>
</dbReference>
<dbReference type="InterPro" id="IPR000232">
    <property type="entry name" value="HSF_DNA-bd"/>
</dbReference>
<dbReference type="AlphaFoldDB" id="T0RGY6"/>
<dbReference type="OMA" id="WEFEHEA"/>
<dbReference type="InterPro" id="IPR036388">
    <property type="entry name" value="WH-like_DNA-bd_sf"/>
</dbReference>
<evidence type="ECO:0000313" key="8">
    <source>
        <dbReference type="EMBL" id="EQC29057.1"/>
    </source>
</evidence>
<dbReference type="InParanoid" id="T0RGY6"/>
<keyword evidence="2" id="KW-0805">Transcription regulation</keyword>
<dbReference type="FunFam" id="1.10.10.10:FF:000027">
    <property type="entry name" value="Heat shock transcription factor 1"/>
    <property type="match status" value="1"/>
</dbReference>
<dbReference type="PRINTS" id="PR00056">
    <property type="entry name" value="HSFDOMAIN"/>
</dbReference>
<name>T0RGY6_SAPDV</name>
<dbReference type="GeneID" id="19953939"/>
<gene>
    <name evidence="8" type="ORF">SDRG_13212</name>
</gene>
<keyword evidence="9" id="KW-1185">Reference proteome</keyword>
<evidence type="ECO:0000256" key="3">
    <source>
        <dbReference type="ARBA" id="ARBA00023125"/>
    </source>
</evidence>
<dbReference type="VEuPathDB" id="FungiDB:SDRG_13212"/>
<comment type="similarity">
    <text evidence="6">Belongs to the HSF family.</text>
</comment>
<evidence type="ECO:0000256" key="1">
    <source>
        <dbReference type="ARBA" id="ARBA00004123"/>
    </source>
</evidence>
<dbReference type="OrthoDB" id="46489at2759"/>
<evidence type="ECO:0000313" key="9">
    <source>
        <dbReference type="Proteomes" id="UP000030762"/>
    </source>
</evidence>
<reference evidence="8 9" key="1">
    <citation type="submission" date="2012-04" db="EMBL/GenBank/DDBJ databases">
        <title>The Genome Sequence of Saprolegnia declina VS20.</title>
        <authorList>
            <consortium name="The Broad Institute Genome Sequencing Platform"/>
            <person name="Russ C."/>
            <person name="Nusbaum C."/>
            <person name="Tyler B."/>
            <person name="van West P."/>
            <person name="Dieguez-Uribeondo J."/>
            <person name="de Bruijn I."/>
            <person name="Tripathy S."/>
            <person name="Jiang R."/>
            <person name="Young S.K."/>
            <person name="Zeng Q."/>
            <person name="Gargeya S."/>
            <person name="Fitzgerald M."/>
            <person name="Haas B."/>
            <person name="Abouelleil A."/>
            <person name="Alvarado L."/>
            <person name="Arachchi H.M."/>
            <person name="Berlin A."/>
            <person name="Chapman S.B."/>
            <person name="Goldberg J."/>
            <person name="Griggs A."/>
            <person name="Gujja S."/>
            <person name="Hansen M."/>
            <person name="Howarth C."/>
            <person name="Imamovic A."/>
            <person name="Larimer J."/>
            <person name="McCowen C."/>
            <person name="Montmayeur A."/>
            <person name="Murphy C."/>
            <person name="Neiman D."/>
            <person name="Pearson M."/>
            <person name="Priest M."/>
            <person name="Roberts A."/>
            <person name="Saif S."/>
            <person name="Shea T."/>
            <person name="Sisk P."/>
            <person name="Sykes S."/>
            <person name="Wortman J."/>
            <person name="Nusbaum C."/>
            <person name="Birren B."/>
        </authorList>
    </citation>
    <scope>NUCLEOTIDE SEQUENCE [LARGE SCALE GENOMIC DNA]</scope>
    <source>
        <strain evidence="8 9">VS20</strain>
    </source>
</reference>
<accession>T0RGY6</accession>
<sequence length="234" mass="26572">MISPKRKSAALSSTQVAPQFIQKTYALMTDAPAHIAQWSNHGSTILIHDPYAFSRDLLPQYFRHSNFLSFVRQLNFYGFRKCKRDDPTSLAWEFEHEAFLQDEPELMHTIRRHNQPTTDVPDQYTEPEPETTPVAELRERISTVQTNFELLTQQLTQLTAVISTLVVSRKRPAESDSADAKRLCVDTDADDMEPLHWGRHSAALSVEDLAMVDDVLDILSQAPVNPPLDTAIEV</sequence>
<evidence type="ECO:0000256" key="5">
    <source>
        <dbReference type="ARBA" id="ARBA00023242"/>
    </source>
</evidence>
<dbReference type="PANTHER" id="PTHR10015">
    <property type="entry name" value="HEAT SHOCK TRANSCRIPTION FACTOR"/>
    <property type="match status" value="1"/>
</dbReference>
<organism evidence="8 9">
    <name type="scientific">Saprolegnia diclina (strain VS20)</name>
    <dbReference type="NCBI Taxonomy" id="1156394"/>
    <lineage>
        <taxon>Eukaryota</taxon>
        <taxon>Sar</taxon>
        <taxon>Stramenopiles</taxon>
        <taxon>Oomycota</taxon>
        <taxon>Saprolegniomycetes</taxon>
        <taxon>Saprolegniales</taxon>
        <taxon>Saprolegniaceae</taxon>
        <taxon>Saprolegnia</taxon>
    </lineage>
</organism>
<dbReference type="eggNOG" id="KOG0627">
    <property type="taxonomic scope" value="Eukaryota"/>
</dbReference>
<comment type="subcellular location">
    <subcellularLocation>
        <location evidence="1">Nucleus</location>
    </subcellularLocation>
</comment>
<keyword evidence="4" id="KW-0804">Transcription</keyword>
<evidence type="ECO:0000256" key="6">
    <source>
        <dbReference type="RuleBase" id="RU004020"/>
    </source>
</evidence>
<proteinExistence type="inferred from homology"/>
<evidence type="ECO:0000256" key="4">
    <source>
        <dbReference type="ARBA" id="ARBA00023163"/>
    </source>
</evidence>